<dbReference type="GO" id="GO:0016853">
    <property type="term" value="F:isomerase activity"/>
    <property type="evidence" value="ECO:0007669"/>
    <property type="project" value="UniProtKB-KW"/>
</dbReference>
<name>A0A0P9JLQ6_9PSED</name>
<feature type="region of interest" description="Disordered" evidence="3">
    <location>
        <begin position="37"/>
        <end position="62"/>
    </location>
</feature>
<dbReference type="EMBL" id="LJPT01000028">
    <property type="protein sequence ID" value="KPW51609.1"/>
    <property type="molecule type" value="Genomic_DNA"/>
</dbReference>
<dbReference type="InterPro" id="IPR012341">
    <property type="entry name" value="6hp_glycosidase-like_sf"/>
</dbReference>
<dbReference type="AlphaFoldDB" id="A0A0P9JLQ6"/>
<dbReference type="GO" id="GO:0005975">
    <property type="term" value="P:carbohydrate metabolic process"/>
    <property type="evidence" value="ECO:0007669"/>
    <property type="project" value="InterPro"/>
</dbReference>
<evidence type="ECO:0000256" key="1">
    <source>
        <dbReference type="ARBA" id="ARBA00008558"/>
    </source>
</evidence>
<evidence type="ECO:0000313" key="5">
    <source>
        <dbReference type="Proteomes" id="UP000050425"/>
    </source>
</evidence>
<evidence type="ECO:0000256" key="3">
    <source>
        <dbReference type="SAM" id="MobiDB-lite"/>
    </source>
</evidence>
<gene>
    <name evidence="4" type="ORF">ALO88_02813</name>
</gene>
<dbReference type="Proteomes" id="UP000050425">
    <property type="component" value="Unassembled WGS sequence"/>
</dbReference>
<dbReference type="PATRIC" id="fig|251702.3.peg.3726"/>
<dbReference type="InterPro" id="IPR008928">
    <property type="entry name" value="6-hairpin_glycosidase_sf"/>
</dbReference>
<accession>A0A0P9JLQ6</accession>
<proteinExistence type="inferred from homology"/>
<protein>
    <recommendedName>
        <fullName evidence="6">N-acylglucosamine 2-epimerase</fullName>
    </recommendedName>
</protein>
<dbReference type="Pfam" id="PF07221">
    <property type="entry name" value="GlcNAc_2-epim"/>
    <property type="match status" value="1"/>
</dbReference>
<keyword evidence="2" id="KW-0413">Isomerase</keyword>
<dbReference type="InterPro" id="IPR010819">
    <property type="entry name" value="AGE/CE"/>
</dbReference>
<evidence type="ECO:0008006" key="6">
    <source>
        <dbReference type="Google" id="ProtNLM"/>
    </source>
</evidence>
<dbReference type="Gene3D" id="1.50.10.10">
    <property type="match status" value="1"/>
</dbReference>
<dbReference type="SUPFAM" id="SSF48208">
    <property type="entry name" value="Six-hairpin glycosidases"/>
    <property type="match status" value="1"/>
</dbReference>
<organism evidence="4 5">
    <name type="scientific">Pseudomonas syringae pv. antirrhini</name>
    <dbReference type="NCBI Taxonomy" id="251702"/>
    <lineage>
        <taxon>Bacteria</taxon>
        <taxon>Pseudomonadati</taxon>
        <taxon>Pseudomonadota</taxon>
        <taxon>Gammaproteobacteria</taxon>
        <taxon>Pseudomonadales</taxon>
        <taxon>Pseudomonadaceae</taxon>
        <taxon>Pseudomonas</taxon>
    </lineage>
</organism>
<feature type="compositionally biased region" description="Polar residues" evidence="3">
    <location>
        <begin position="42"/>
        <end position="51"/>
    </location>
</feature>
<reference evidence="4 5" key="1">
    <citation type="submission" date="2015-09" db="EMBL/GenBank/DDBJ databases">
        <title>Genome announcement of multiple Pseudomonas syringae strains.</title>
        <authorList>
            <person name="Thakur S."/>
            <person name="Wang P.W."/>
            <person name="Gong Y."/>
            <person name="Weir B.S."/>
            <person name="Guttman D.S."/>
        </authorList>
    </citation>
    <scope>NUCLEOTIDE SEQUENCE [LARGE SCALE GENOMIC DNA]</scope>
    <source>
        <strain evidence="4 5">ICMP4303</strain>
    </source>
</reference>
<comment type="caution">
    <text evidence="4">The sequence shown here is derived from an EMBL/GenBank/DDBJ whole genome shotgun (WGS) entry which is preliminary data.</text>
</comment>
<dbReference type="PANTHER" id="PTHR15108">
    <property type="entry name" value="N-ACYLGLUCOSAMINE-2-EPIMERASE"/>
    <property type="match status" value="1"/>
</dbReference>
<evidence type="ECO:0000256" key="2">
    <source>
        <dbReference type="ARBA" id="ARBA00023235"/>
    </source>
</evidence>
<comment type="similarity">
    <text evidence="1">Belongs to the N-acylglucosamine 2-epimerase family.</text>
</comment>
<evidence type="ECO:0000313" key="4">
    <source>
        <dbReference type="EMBL" id="KPW51609.1"/>
    </source>
</evidence>
<sequence length="448" mass="49995">MPFWTLRVLLRRRASRPALPRWSVSNEQCKRSVLNTHRRSNPDNMLRTSTLPRCPPMPHVSSSASSPELTAALAALQAHFLQVVVPLWQGPGWNAQLALPYEALDADDQPLPPQRYRAMACARQLFLFSSLIGNPDVPNAQTRAGALFRSLQQHFHDAEHGGWFYSIDPQGTPLDRRKDLYTHAFIIFACAHYWAKVRDPLAESVLNAALNVVAERFADDDGLYEAQLDEDWSTLGSGPLQNPLMHLAEAFLATLSVRADPATQAAMDALVIHMQRRFVDTATGVMLEKPLGAVDNWYEPGHQFEWFFLLQSSPDLHGRELHHSMTRAFAYAQAQGVDAQSGAVTAMLTLDGTVRDATQRIWAQAEYLRAMALRPDSEAGLLKQLQAFERRFLHAKGWNECVEPDGTVSRSDMPSTTPYHLATCYIGLADFAENRFVTAFPPPVPGEG</sequence>